<dbReference type="InParanoid" id="A0A136IU17"/>
<dbReference type="AlphaFoldDB" id="A0A136IU17"/>
<evidence type="ECO:0000259" key="1">
    <source>
        <dbReference type="PROSITE" id="PS51186"/>
    </source>
</evidence>
<dbReference type="Gene3D" id="3.40.630.30">
    <property type="match status" value="1"/>
</dbReference>
<dbReference type="OrthoDB" id="64477at2759"/>
<evidence type="ECO:0000313" key="3">
    <source>
        <dbReference type="Proteomes" id="UP000070501"/>
    </source>
</evidence>
<reference evidence="3" key="1">
    <citation type="submission" date="2016-02" db="EMBL/GenBank/DDBJ databases">
        <title>Draft genome sequence of Microdochium bolleyi, a fungal endophyte of beachgrass.</title>
        <authorList>
            <consortium name="DOE Joint Genome Institute"/>
            <person name="David A.S."/>
            <person name="May G."/>
            <person name="Haridas S."/>
            <person name="Lim J."/>
            <person name="Wang M."/>
            <person name="Labutti K."/>
            <person name="Lipzen A."/>
            <person name="Barry K."/>
            <person name="Grigoriev I.V."/>
        </authorList>
    </citation>
    <scope>NUCLEOTIDE SEQUENCE [LARGE SCALE GENOMIC DNA]</scope>
    <source>
        <strain evidence="3">J235TASD1</strain>
    </source>
</reference>
<keyword evidence="3" id="KW-1185">Reference proteome</keyword>
<dbReference type="PROSITE" id="PS51186">
    <property type="entry name" value="GNAT"/>
    <property type="match status" value="1"/>
</dbReference>
<dbReference type="EMBL" id="KQ964258">
    <property type="protein sequence ID" value="KXJ88407.1"/>
    <property type="molecule type" value="Genomic_DNA"/>
</dbReference>
<dbReference type="InterPro" id="IPR016181">
    <property type="entry name" value="Acyl_CoA_acyltransferase"/>
</dbReference>
<gene>
    <name evidence="2" type="ORF">Micbo1qcDRAFT_197255</name>
</gene>
<proteinExistence type="predicted"/>
<evidence type="ECO:0000313" key="2">
    <source>
        <dbReference type="EMBL" id="KXJ88407.1"/>
    </source>
</evidence>
<dbReference type="Pfam" id="PF00583">
    <property type="entry name" value="Acetyltransf_1"/>
    <property type="match status" value="1"/>
</dbReference>
<dbReference type="PANTHER" id="PTHR43415">
    <property type="entry name" value="SPERMIDINE N(1)-ACETYLTRANSFERASE"/>
    <property type="match status" value="1"/>
</dbReference>
<sequence>MAFDPFRSARLHYRAVEDDDDAFLHQIQLDTESLSLNTIHLLTPQGKAQTKKLAELLKNNALLGVIIYLNQQPAAVSGDDEKSTSGAATGAEPTRIGFIALSKSHPNGVQNRNTGIALSIHKDFQNKGYGTEAIQWILGYAFVMAGMHSVSIETVGQNERAMHVYEKKLGFVPEGRRRQQLWYRGRWHDFVEYGMLESEWRERQESEGKNWAEDPTA</sequence>
<dbReference type="GO" id="GO:0016747">
    <property type="term" value="F:acyltransferase activity, transferring groups other than amino-acyl groups"/>
    <property type="evidence" value="ECO:0007669"/>
    <property type="project" value="InterPro"/>
</dbReference>
<feature type="domain" description="N-acetyltransferase" evidence="1">
    <location>
        <begin position="37"/>
        <end position="197"/>
    </location>
</feature>
<dbReference type="SUPFAM" id="SSF55729">
    <property type="entry name" value="Acyl-CoA N-acyltransferases (Nat)"/>
    <property type="match status" value="1"/>
</dbReference>
<dbReference type="InterPro" id="IPR000182">
    <property type="entry name" value="GNAT_dom"/>
</dbReference>
<keyword evidence="2" id="KW-0808">Transferase</keyword>
<dbReference type="Proteomes" id="UP000070501">
    <property type="component" value="Unassembled WGS sequence"/>
</dbReference>
<dbReference type="PANTHER" id="PTHR43415:SF3">
    <property type="entry name" value="GNAT-FAMILY ACETYLTRANSFERASE"/>
    <property type="match status" value="1"/>
</dbReference>
<organism evidence="2 3">
    <name type="scientific">Microdochium bolleyi</name>
    <dbReference type="NCBI Taxonomy" id="196109"/>
    <lineage>
        <taxon>Eukaryota</taxon>
        <taxon>Fungi</taxon>
        <taxon>Dikarya</taxon>
        <taxon>Ascomycota</taxon>
        <taxon>Pezizomycotina</taxon>
        <taxon>Sordariomycetes</taxon>
        <taxon>Xylariomycetidae</taxon>
        <taxon>Xylariales</taxon>
        <taxon>Microdochiaceae</taxon>
        <taxon>Microdochium</taxon>
    </lineage>
</organism>
<keyword evidence="2" id="KW-0012">Acyltransferase</keyword>
<protein>
    <submittedName>
        <fullName evidence="2">Acyl-CoA N-acyltransferase</fullName>
    </submittedName>
</protein>
<accession>A0A136IU17</accession>
<name>A0A136IU17_9PEZI</name>